<dbReference type="GO" id="GO:0006355">
    <property type="term" value="P:regulation of DNA-templated transcription"/>
    <property type="evidence" value="ECO:0007669"/>
    <property type="project" value="InterPro"/>
</dbReference>
<dbReference type="SUPFAM" id="SSF52540">
    <property type="entry name" value="P-loop containing nucleoside triphosphate hydrolases"/>
    <property type="match status" value="1"/>
</dbReference>
<dbReference type="SUPFAM" id="SSF48452">
    <property type="entry name" value="TPR-like"/>
    <property type="match status" value="1"/>
</dbReference>
<dbReference type="InterPro" id="IPR005158">
    <property type="entry name" value="BTAD"/>
</dbReference>
<dbReference type="Proteomes" id="UP000575985">
    <property type="component" value="Unassembled WGS sequence"/>
</dbReference>
<feature type="DNA-binding region" description="OmpR/PhoB-type" evidence="3">
    <location>
        <begin position="1"/>
        <end position="92"/>
    </location>
</feature>
<dbReference type="SMART" id="SM01043">
    <property type="entry name" value="BTAD"/>
    <property type="match status" value="1"/>
</dbReference>
<dbReference type="InterPro" id="IPR027417">
    <property type="entry name" value="P-loop_NTPase"/>
</dbReference>
<dbReference type="InterPro" id="IPR058852">
    <property type="entry name" value="HTH_77"/>
</dbReference>
<dbReference type="PANTHER" id="PTHR47691">
    <property type="entry name" value="REGULATOR-RELATED"/>
    <property type="match status" value="1"/>
</dbReference>
<dbReference type="Pfam" id="PF03704">
    <property type="entry name" value="BTAD"/>
    <property type="match status" value="1"/>
</dbReference>
<dbReference type="PANTHER" id="PTHR47691:SF3">
    <property type="entry name" value="HTH-TYPE TRANSCRIPTIONAL REGULATOR RV0890C-RELATED"/>
    <property type="match status" value="1"/>
</dbReference>
<dbReference type="PROSITE" id="PS51755">
    <property type="entry name" value="OMPR_PHOB"/>
    <property type="match status" value="1"/>
</dbReference>
<dbReference type="SUPFAM" id="SSF46894">
    <property type="entry name" value="C-terminal effector domain of the bipartite response regulators"/>
    <property type="match status" value="1"/>
</dbReference>
<accession>A0A853BGR9</accession>
<dbReference type="InterPro" id="IPR016032">
    <property type="entry name" value="Sig_transdc_resp-reg_C-effctor"/>
</dbReference>
<dbReference type="RefSeq" id="WP_179765592.1">
    <property type="nucleotide sequence ID" value="NZ_JACCFO010000001.1"/>
</dbReference>
<dbReference type="InterPro" id="IPR011990">
    <property type="entry name" value="TPR-like_helical_dom_sf"/>
</dbReference>
<dbReference type="GO" id="GO:0003677">
    <property type="term" value="F:DNA binding"/>
    <property type="evidence" value="ECO:0007669"/>
    <property type="project" value="UniProtKB-UniRule"/>
</dbReference>
<keyword evidence="7" id="KW-1185">Reference proteome</keyword>
<dbReference type="Gene3D" id="3.40.50.300">
    <property type="entry name" value="P-loop containing nucleotide triphosphate hydrolases"/>
    <property type="match status" value="1"/>
</dbReference>
<keyword evidence="2 3" id="KW-0238">DNA-binding</keyword>
<dbReference type="GO" id="GO:0000160">
    <property type="term" value="P:phosphorelay signal transduction system"/>
    <property type="evidence" value="ECO:0007669"/>
    <property type="project" value="InterPro"/>
</dbReference>
<sequence>MRFSILGPLVVHGDDGAALPIGGTRLRRLLVLLLLSPGRTVRSERLVHGIWADEPEPVSAGNALQALASRLRRALGSAAPLHGDPTGYRLDIDPRSVDLVRFEELADKGRRARTEGDPATAAAHLAEALGLWRGPALADLGGGGGADDVAVRLAEARRGVELDLLTLRLDLDGAEAVLPDIEAAAAREPHAERPVELLMRALAAAGRQADALAAYDRLRRALADDLGIDPSAELQRLHVRLLRGELTAPSPPRPRRETPPPAPPPRAAPVKRLPHHLTSFIAREDELTRVGELLAAERLVTLIGPGGAGKTRLSIEAGARFVEEHADLAAGVWFVELAPLREGADIPHALLSALGLGDSAAMAVSSTTAHVPAILDRVVDFIGGRDILVVIDNCEHLVAETAQVAERLLAACPGLRILATSREPLGIAGERLLGVPSLELPPEDTPAERAGDYASVRLFAERARAVLPGFTVDSGNAEHVVRVCRELDGLPLALELAAARLRAMPLAHLAARLCDRFRILTNGSRFALPQHQTLQAVVDWSWELLDDTERTLLRRLSVFAGGATLDAVERVCALDDGPDVWSVLFALVDKSLVIADVPDDPDTEPRYRMLETVRAYGAQRLAESGEEPAVRRALAHHVRDLFREADPHLRGPDQLAWLARLRQEHDNLTSALRWAVAERDTDLALDLVAGSSWYWQMVNTWTDLVRWCGDILDLIGDRVPPGRAAAYAQCLTVSVIGAMPAMVEPAAKSLLRAEEILEEAGDTPWNHPSLFSLPLLLGMLGYDTAGRLDRLDRVVQTHPDPWTRAAARLFGGLLASHHGRGAQGREWVMDGLARYRAIGDRWGIAHALTCAADVARYSDPQRELELLTEGGRLVDELRLTSLAAVFHVRRAVLMAARGAIADARRELDAARGAVPDPETRVFLRVGEADVARLAGDPLGADEILNDLTAAVEAMNEVMRTQVEALVLVRRARTAMALGRTAEARVRVAAAWDALHPFIGEMHAAEVLEALAEVLAATAPERAAVVLGYAEAVRGLPNDADPEVARCRRQVRDLLGPDGFDRAYDEGRGADRARMAARVAAWLEEWRPARPSGPGTLSA</sequence>
<dbReference type="InterPro" id="IPR001867">
    <property type="entry name" value="OmpR/PhoB-type_DNA-bd"/>
</dbReference>
<dbReference type="EMBL" id="JACCFO010000001">
    <property type="protein sequence ID" value="NYI93822.1"/>
    <property type="molecule type" value="Genomic_DNA"/>
</dbReference>
<dbReference type="PRINTS" id="PR00364">
    <property type="entry name" value="DISEASERSIST"/>
</dbReference>
<dbReference type="Pfam" id="PF25872">
    <property type="entry name" value="HTH_77"/>
    <property type="match status" value="1"/>
</dbReference>
<dbReference type="InterPro" id="IPR036388">
    <property type="entry name" value="WH-like_DNA-bd_sf"/>
</dbReference>
<feature type="domain" description="OmpR/PhoB-type" evidence="5">
    <location>
        <begin position="1"/>
        <end position="92"/>
    </location>
</feature>
<dbReference type="CDD" id="cd15831">
    <property type="entry name" value="BTAD"/>
    <property type="match status" value="1"/>
</dbReference>
<dbReference type="Gene3D" id="1.10.10.10">
    <property type="entry name" value="Winged helix-like DNA-binding domain superfamily/Winged helix DNA-binding domain"/>
    <property type="match status" value="1"/>
</dbReference>
<evidence type="ECO:0000259" key="5">
    <source>
        <dbReference type="PROSITE" id="PS51755"/>
    </source>
</evidence>
<dbReference type="SMART" id="SM00862">
    <property type="entry name" value="Trans_reg_C"/>
    <property type="match status" value="1"/>
</dbReference>
<protein>
    <submittedName>
        <fullName evidence="6">Putative ATPase/DNA-binding SARP family transcriptional activator</fullName>
    </submittedName>
</protein>
<evidence type="ECO:0000256" key="2">
    <source>
        <dbReference type="ARBA" id="ARBA00023125"/>
    </source>
</evidence>
<comment type="similarity">
    <text evidence="1">Belongs to the AfsR/DnrI/RedD regulatory family.</text>
</comment>
<reference evidence="6 7" key="1">
    <citation type="submission" date="2020-07" db="EMBL/GenBank/DDBJ databases">
        <title>Sequencing the genomes of 1000 actinobacteria strains.</title>
        <authorList>
            <person name="Klenk H.-P."/>
        </authorList>
    </citation>
    <scope>NUCLEOTIDE SEQUENCE [LARGE SCALE GENOMIC DNA]</scope>
    <source>
        <strain evidence="6 7">DSM 45927</strain>
    </source>
</reference>
<comment type="caution">
    <text evidence="6">The sequence shown here is derived from an EMBL/GenBank/DDBJ whole genome shotgun (WGS) entry which is preliminary data.</text>
</comment>
<dbReference type="AlphaFoldDB" id="A0A853BGR9"/>
<evidence type="ECO:0000256" key="1">
    <source>
        <dbReference type="ARBA" id="ARBA00005820"/>
    </source>
</evidence>
<evidence type="ECO:0000313" key="7">
    <source>
        <dbReference type="Proteomes" id="UP000575985"/>
    </source>
</evidence>
<evidence type="ECO:0000256" key="3">
    <source>
        <dbReference type="PROSITE-ProRule" id="PRU01091"/>
    </source>
</evidence>
<evidence type="ECO:0000256" key="4">
    <source>
        <dbReference type="SAM" id="MobiDB-lite"/>
    </source>
</evidence>
<feature type="region of interest" description="Disordered" evidence="4">
    <location>
        <begin position="244"/>
        <end position="271"/>
    </location>
</feature>
<gene>
    <name evidence="6" type="ORF">HNR12_000099</name>
</gene>
<dbReference type="Gene3D" id="1.25.40.10">
    <property type="entry name" value="Tetratricopeptide repeat domain"/>
    <property type="match status" value="1"/>
</dbReference>
<organism evidence="6 7">
    <name type="scientific">Streptomonospora nanhaiensis</name>
    <dbReference type="NCBI Taxonomy" id="1323731"/>
    <lineage>
        <taxon>Bacteria</taxon>
        <taxon>Bacillati</taxon>
        <taxon>Actinomycetota</taxon>
        <taxon>Actinomycetes</taxon>
        <taxon>Streptosporangiales</taxon>
        <taxon>Nocardiopsidaceae</taxon>
        <taxon>Streptomonospora</taxon>
    </lineage>
</organism>
<evidence type="ECO:0000313" key="6">
    <source>
        <dbReference type="EMBL" id="NYI93822.1"/>
    </source>
</evidence>
<proteinExistence type="inferred from homology"/>
<name>A0A853BGR9_9ACTN</name>